<evidence type="ECO:0000256" key="1">
    <source>
        <dbReference type="SAM" id="Phobius"/>
    </source>
</evidence>
<evidence type="ECO:0000313" key="2">
    <source>
        <dbReference type="EMBL" id="TDK33565.1"/>
    </source>
</evidence>
<organism evidence="2 3">
    <name type="scientific">Luteimonas terrae</name>
    <dbReference type="NCBI Taxonomy" id="1530191"/>
    <lineage>
        <taxon>Bacteria</taxon>
        <taxon>Pseudomonadati</taxon>
        <taxon>Pseudomonadota</taxon>
        <taxon>Gammaproteobacteria</taxon>
        <taxon>Lysobacterales</taxon>
        <taxon>Lysobacteraceae</taxon>
        <taxon>Luteimonas</taxon>
    </lineage>
</organism>
<feature type="transmembrane region" description="Helical" evidence="1">
    <location>
        <begin position="168"/>
        <end position="185"/>
    </location>
</feature>
<comment type="caution">
    <text evidence="2">The sequence shown here is derived from an EMBL/GenBank/DDBJ whole genome shotgun (WGS) entry which is preliminary data.</text>
</comment>
<sequence length="192" mass="20142">MSRVRLWPIVAVAHACTLVALLAFTVANTLPMAAPLAWSGAAGMQRAWVFNLLAWIVPGVLLAFAALRLRATAPTIGLVAGIALRLFLLAALAFAAQGVWPLDPGALDAGVSRLHATAWMVWSIAFAAGALLSGVALPAVRWPALLICAACLLSPLLHGPIVGPRVVLVAWWAWTLLLAVRVPGIEKTRSQG</sequence>
<protein>
    <submittedName>
        <fullName evidence="2">DUF998 domain-containing protein</fullName>
    </submittedName>
</protein>
<dbReference type="EMBL" id="SMTG01000002">
    <property type="protein sequence ID" value="TDK33565.1"/>
    <property type="molecule type" value="Genomic_DNA"/>
</dbReference>
<dbReference type="RefSeq" id="WP_133392999.1">
    <property type="nucleotide sequence ID" value="NZ_SMTG01000002.1"/>
</dbReference>
<name>A0A4R5UE35_9GAMM</name>
<dbReference type="AlphaFoldDB" id="A0A4R5UE35"/>
<dbReference type="OrthoDB" id="6024885at2"/>
<reference evidence="2 3" key="1">
    <citation type="submission" date="2019-03" db="EMBL/GenBank/DDBJ databases">
        <title>Luteimonas zhaokaii sp.nov., isolated from the rectal contents of Plateau pika in Yushu, Qinghai Province, China.</title>
        <authorList>
            <person name="Zhang G."/>
        </authorList>
    </citation>
    <scope>NUCLEOTIDE SEQUENCE [LARGE SCALE GENOMIC DNA]</scope>
    <source>
        <strain evidence="2 3">THG-MD21</strain>
    </source>
</reference>
<proteinExistence type="predicted"/>
<feature type="transmembrane region" description="Helical" evidence="1">
    <location>
        <begin position="144"/>
        <end position="162"/>
    </location>
</feature>
<feature type="transmembrane region" description="Helical" evidence="1">
    <location>
        <begin position="116"/>
        <end position="137"/>
    </location>
</feature>
<dbReference type="Proteomes" id="UP000295543">
    <property type="component" value="Unassembled WGS sequence"/>
</dbReference>
<keyword evidence="1" id="KW-0472">Membrane</keyword>
<accession>A0A4R5UE35</accession>
<gene>
    <name evidence="2" type="ORF">E2F49_06030</name>
</gene>
<feature type="transmembrane region" description="Helical" evidence="1">
    <location>
        <begin position="76"/>
        <end position="96"/>
    </location>
</feature>
<feature type="transmembrane region" description="Helical" evidence="1">
    <location>
        <begin position="49"/>
        <end position="69"/>
    </location>
</feature>
<keyword evidence="1" id="KW-1133">Transmembrane helix</keyword>
<keyword evidence="1" id="KW-0812">Transmembrane</keyword>
<evidence type="ECO:0000313" key="3">
    <source>
        <dbReference type="Proteomes" id="UP000295543"/>
    </source>
</evidence>
<keyword evidence="3" id="KW-1185">Reference proteome</keyword>